<dbReference type="PANTHER" id="PTHR12461:SF102">
    <property type="entry name" value="LYSINE-SPECIFIC DEMETHYLASE JMJ31"/>
    <property type="match status" value="1"/>
</dbReference>
<dbReference type="Gene3D" id="2.60.120.650">
    <property type="entry name" value="Cupin"/>
    <property type="match status" value="1"/>
</dbReference>
<name>A0AAV1VM44_9STRA</name>
<dbReference type="SMART" id="SM00558">
    <property type="entry name" value="JmjC"/>
    <property type="match status" value="1"/>
</dbReference>
<accession>A0AAV1VM44</accession>
<dbReference type="SUPFAM" id="SSF51197">
    <property type="entry name" value="Clavaminate synthase-like"/>
    <property type="match status" value="1"/>
</dbReference>
<comment type="caution">
    <text evidence="2">The sequence shown here is derived from an EMBL/GenBank/DDBJ whole genome shotgun (WGS) entry which is preliminary data.</text>
</comment>
<dbReference type="AlphaFoldDB" id="A0AAV1VM44"/>
<dbReference type="Pfam" id="PF13621">
    <property type="entry name" value="Cupin_8"/>
    <property type="match status" value="1"/>
</dbReference>
<organism evidence="2 3">
    <name type="scientific">Peronospora matthiolae</name>
    <dbReference type="NCBI Taxonomy" id="2874970"/>
    <lineage>
        <taxon>Eukaryota</taxon>
        <taxon>Sar</taxon>
        <taxon>Stramenopiles</taxon>
        <taxon>Oomycota</taxon>
        <taxon>Peronosporomycetes</taxon>
        <taxon>Peronosporales</taxon>
        <taxon>Peronosporaceae</taxon>
        <taxon>Peronospora</taxon>
    </lineage>
</organism>
<evidence type="ECO:0000313" key="2">
    <source>
        <dbReference type="EMBL" id="CAK7947334.1"/>
    </source>
</evidence>
<feature type="domain" description="JmjC" evidence="1">
    <location>
        <begin position="109"/>
        <end position="267"/>
    </location>
</feature>
<protein>
    <recommendedName>
        <fullName evidence="1">JmjC domain-containing protein</fullName>
    </recommendedName>
</protein>
<dbReference type="Proteomes" id="UP001162060">
    <property type="component" value="Unassembled WGS sequence"/>
</dbReference>
<evidence type="ECO:0000313" key="3">
    <source>
        <dbReference type="Proteomes" id="UP001162060"/>
    </source>
</evidence>
<reference evidence="2" key="1">
    <citation type="submission" date="2024-01" db="EMBL/GenBank/DDBJ databases">
        <authorList>
            <person name="Webb A."/>
        </authorList>
    </citation>
    <scope>NUCLEOTIDE SEQUENCE</scope>
    <source>
        <strain evidence="2">Pm1</strain>
    </source>
</reference>
<proteinExistence type="predicted"/>
<sequence length="413" mass="46069">MDSSRPRDPVCLPGFAAQCVAPSRLSQFTPACIHQLSSIQEHRDTLVEVACKPRSSGCYCGNDSARQSIELRFGDFIDYFQAAFTKHSHWLQTVEELDFYLAQCPIAVLNSSEVGTKATLPAVRNDVCIPACLCDEELIQVNLWMTVRPSRTALHYDAYHNVLVVLYGRKVVTLYAPSETAKLYPFPVHSKSVNHSQVDVVQPDLAKHARFSEALAQQFTITAGDALVIPEGWWHSVESDGFTIAVNYWWNGMREQLVADKRMVPYYARVMLEELVVQQCEERLLAFRSPSGAGIARKYDDECKAVAAILATTDQGCHEQVMLSLESRVFLKTQEHLATNYVAEWRRLLANASVNLAAALVKCWESDDVGPGVLGTLYGALGDEEESIKGLVATKHAQFLQDCASDMYRSYFG</sequence>
<dbReference type="EMBL" id="CAKLBY020000378">
    <property type="protein sequence ID" value="CAK7947334.1"/>
    <property type="molecule type" value="Genomic_DNA"/>
</dbReference>
<evidence type="ECO:0000259" key="1">
    <source>
        <dbReference type="PROSITE" id="PS51184"/>
    </source>
</evidence>
<dbReference type="InterPro" id="IPR041667">
    <property type="entry name" value="Cupin_8"/>
</dbReference>
<gene>
    <name evidence="2" type="ORF">PM001_LOCUS32484</name>
</gene>
<dbReference type="PANTHER" id="PTHR12461">
    <property type="entry name" value="HYPOXIA-INDUCIBLE FACTOR 1 ALPHA INHIBITOR-RELATED"/>
    <property type="match status" value="1"/>
</dbReference>
<dbReference type="PROSITE" id="PS51184">
    <property type="entry name" value="JMJC"/>
    <property type="match status" value="1"/>
</dbReference>
<dbReference type="InterPro" id="IPR003347">
    <property type="entry name" value="JmjC_dom"/>
</dbReference>